<proteinExistence type="predicted"/>
<name>A0A6C0ID91_9ZZZZ</name>
<dbReference type="AlphaFoldDB" id="A0A6C0ID91"/>
<protein>
    <submittedName>
        <fullName evidence="1">Uncharacterized protein</fullName>
    </submittedName>
</protein>
<reference evidence="1" key="1">
    <citation type="journal article" date="2020" name="Nature">
        <title>Giant virus diversity and host interactions through global metagenomics.</title>
        <authorList>
            <person name="Schulz F."/>
            <person name="Roux S."/>
            <person name="Paez-Espino D."/>
            <person name="Jungbluth S."/>
            <person name="Walsh D.A."/>
            <person name="Denef V.J."/>
            <person name="McMahon K.D."/>
            <person name="Konstantinidis K.T."/>
            <person name="Eloe-Fadrosh E.A."/>
            <person name="Kyrpides N.C."/>
            <person name="Woyke T."/>
        </authorList>
    </citation>
    <scope>NUCLEOTIDE SEQUENCE</scope>
    <source>
        <strain evidence="1">GVMAG-M-3300023184-71</strain>
    </source>
</reference>
<dbReference type="EMBL" id="MN740156">
    <property type="protein sequence ID" value="QHT90590.1"/>
    <property type="molecule type" value="Genomic_DNA"/>
</dbReference>
<accession>A0A6C0ID91</accession>
<evidence type="ECO:0000313" key="1">
    <source>
        <dbReference type="EMBL" id="QHT90590.1"/>
    </source>
</evidence>
<organism evidence="1">
    <name type="scientific">viral metagenome</name>
    <dbReference type="NCBI Taxonomy" id="1070528"/>
    <lineage>
        <taxon>unclassified sequences</taxon>
        <taxon>metagenomes</taxon>
        <taxon>organismal metagenomes</taxon>
    </lineage>
</organism>
<sequence>MFSPQRSVYLAFLHDKEHLRCLEETQDPFLLKKRWEAFYEREKRKKMLRVARCAYAHLQVEEQEKKQFRFRSSHPVWGCDEHGYGWNLLGRAVQPASPIPSSVFRLLIPLLRELVQRLHRGDPLHGFFHLTVAEMRASLDIKEHVDKEEIREWSRMVEDEVAYPGSLVHLIRKDYAPLLNGLFQESINKLLQEGALLLADEYHLHHGTQRLATPEWKDTLVQNLRFLYQHRKLPLTMELLEKIEFLESRSWAEEQVRQAVAFVPRSTFSSNVVEWGETDHPIFSPLAPQTLLEEDGRSFPHVWAYIYYHWLVEYLPDPDEAYRRVLSMEDWSKADRVVEKAQGEFMESLLRRHVNERLREKQAQWQFLTNPSLVEFHDPYDPVLSRAMQRILRETRTILGARMTQLCRWVAPQKTVHDRDFCAYHALQTNLRLWKGLLASEDTEHDPVRILYGKKTLHQAFRTCRIQSPENVLQRMEEAWKGTTTLDFLEKKKAQAMVARLVHHACFPQQVFSRQPRSFEWENAQTDFFKEVARLL</sequence>